<dbReference type="OrthoDB" id="10326104at2759"/>
<feature type="region of interest" description="Disordered" evidence="1">
    <location>
        <begin position="455"/>
        <end position="485"/>
    </location>
</feature>
<feature type="compositionally biased region" description="Polar residues" evidence="1">
    <location>
        <begin position="854"/>
        <end position="863"/>
    </location>
</feature>
<feature type="region of interest" description="Disordered" evidence="1">
    <location>
        <begin position="332"/>
        <end position="353"/>
    </location>
</feature>
<feature type="compositionally biased region" description="Polar residues" evidence="1">
    <location>
        <begin position="70"/>
        <end position="98"/>
    </location>
</feature>
<gene>
    <name evidence="2" type="ORF">MCOR_30698</name>
</gene>
<protein>
    <submittedName>
        <fullName evidence="2">Uncharacterized protein</fullName>
    </submittedName>
</protein>
<dbReference type="AlphaFoldDB" id="A0A6J8CLM3"/>
<feature type="compositionally biased region" description="Basic and acidic residues" evidence="1">
    <location>
        <begin position="47"/>
        <end position="57"/>
    </location>
</feature>
<feature type="region of interest" description="Disordered" evidence="1">
    <location>
        <begin position="836"/>
        <end position="864"/>
    </location>
</feature>
<feature type="region of interest" description="Disordered" evidence="1">
    <location>
        <begin position="564"/>
        <end position="583"/>
    </location>
</feature>
<evidence type="ECO:0000313" key="2">
    <source>
        <dbReference type="EMBL" id="CAC5396097.1"/>
    </source>
</evidence>
<feature type="region of interest" description="Disordered" evidence="1">
    <location>
        <begin position="751"/>
        <end position="779"/>
    </location>
</feature>
<feature type="region of interest" description="Disordered" evidence="1">
    <location>
        <begin position="699"/>
        <end position="720"/>
    </location>
</feature>
<accession>A0A6J8CLM3</accession>
<feature type="region of interest" description="Disordered" evidence="1">
    <location>
        <begin position="898"/>
        <end position="952"/>
    </location>
</feature>
<evidence type="ECO:0000313" key="3">
    <source>
        <dbReference type="Proteomes" id="UP000507470"/>
    </source>
</evidence>
<keyword evidence="3" id="KW-1185">Reference proteome</keyword>
<name>A0A6J8CLM3_MYTCO</name>
<reference evidence="2 3" key="1">
    <citation type="submission" date="2020-06" db="EMBL/GenBank/DDBJ databases">
        <authorList>
            <person name="Li R."/>
            <person name="Bekaert M."/>
        </authorList>
    </citation>
    <scope>NUCLEOTIDE SEQUENCE [LARGE SCALE GENOMIC DNA]</scope>
    <source>
        <strain evidence="3">wild</strain>
    </source>
</reference>
<dbReference type="Proteomes" id="UP000507470">
    <property type="component" value="Unassembled WGS sequence"/>
</dbReference>
<feature type="compositionally biased region" description="Polar residues" evidence="1">
    <location>
        <begin position="19"/>
        <end position="45"/>
    </location>
</feature>
<organism evidence="2 3">
    <name type="scientific">Mytilus coruscus</name>
    <name type="common">Sea mussel</name>
    <dbReference type="NCBI Taxonomy" id="42192"/>
    <lineage>
        <taxon>Eukaryota</taxon>
        <taxon>Metazoa</taxon>
        <taxon>Spiralia</taxon>
        <taxon>Lophotrochozoa</taxon>
        <taxon>Mollusca</taxon>
        <taxon>Bivalvia</taxon>
        <taxon>Autobranchia</taxon>
        <taxon>Pteriomorphia</taxon>
        <taxon>Mytilida</taxon>
        <taxon>Mytiloidea</taxon>
        <taxon>Mytilidae</taxon>
        <taxon>Mytilinae</taxon>
        <taxon>Mytilus</taxon>
    </lineage>
</organism>
<dbReference type="EMBL" id="CACVKT020005604">
    <property type="protein sequence ID" value="CAC5396097.1"/>
    <property type="molecule type" value="Genomic_DNA"/>
</dbReference>
<sequence length="982" mass="111545">MSGGKEAGFKDVNIVKPNSKATQNSQQTEIEQPTAGSSNVQQSPKGRSPEHMIDHWKSFLAVSSKEPSKKIQQNVSPKTQTSQLSDIPQSLHNKGEQYGSSNVGAIISLPDNTGQLKKLKTSPVNIATSHGNRIITADPNQYVIPEYQVHTAGNFQDQNINLRQQPITFINSSPQPESNVSSPEHKLVIAENIEQTLVPKKLVSPTKTPKTNVKWNMNKLVQNDDDMSTEKKKILTNLYNDESKPHHGILKSTQPAKVEHNHSYFHGNQRGQNISEPGKRVNRMFKQPVQQHEIYKSVHEQQNVQTMNYQSQSSQPAYPQNVHQIQPQSQYLHSVHQPDQIHGQQPNKRENNYPNLQINHEQYTPHNPYQQLKYPPNMPNQQLQYSSNIANQQLQYPPNTTYQPLQYQSNLANQQLQYPTDTANQQLQYLPNTANQQLQYSSNMANQQLFYSPNTANQQQQYTPSNTANQQPQYSHNTANQQLPYPSNMASQQLQYSYSPNTGNQQLQYTSLNTANKQLQYPPKIANQQLQYPQNISSQHFGSREQYPSNKANEEHVQVLQPKHESFNTNRDDQQDFRQSGHKHENVYSDHQLTQDNYPQQFAKIERGQQGKNRIESYHPNLNNQSTARQIQNQQTEVQTSSLSSQKLQHTPTQNESIYAYAALSPFTQQVRSTGEIVTVDNQHAGQRSTILNAQVADDHKKGNTQSQKRKLQQKRNTKDNTQKIELDFIASPPVLFTPEYLMLKIPKQETSNAKAVSNEKNKKRGQSPVDGAESLESGPVKKLKLEEVRISTANIDQYPESKVSRRSAQICKRGFKKYLLSRYEEDRRMLAHSKTKILCEKSSPTPNKEESAKQQSEQSVGQEQILEDLDNITTSIPTEDESEISLDQIRLDLAMSSDSSMASDHETSSKNNITSRDSETCSEKADCANSRHLGHEDNSSNARDKNNHTSSKPVTVISTYYSQITNHQILPSFDQGRNVGF</sequence>
<feature type="compositionally biased region" description="Basic and acidic residues" evidence="1">
    <location>
        <begin position="564"/>
        <end position="576"/>
    </location>
</feature>
<evidence type="ECO:0000256" key="1">
    <source>
        <dbReference type="SAM" id="MobiDB-lite"/>
    </source>
</evidence>
<feature type="compositionally biased region" description="Basic and acidic residues" evidence="1">
    <location>
        <begin position="917"/>
        <end position="927"/>
    </location>
</feature>
<proteinExistence type="predicted"/>
<feature type="compositionally biased region" description="Basic and acidic residues" evidence="1">
    <location>
        <begin position="934"/>
        <end position="948"/>
    </location>
</feature>
<feature type="compositionally biased region" description="Polar residues" evidence="1">
    <location>
        <begin position="342"/>
        <end position="353"/>
    </location>
</feature>
<feature type="region of interest" description="Disordered" evidence="1">
    <location>
        <begin position="1"/>
        <end position="98"/>
    </location>
</feature>